<gene>
    <name evidence="1" type="ORF">PMIN01_03718</name>
</gene>
<evidence type="ECO:0000313" key="2">
    <source>
        <dbReference type="Proteomes" id="UP000756921"/>
    </source>
</evidence>
<dbReference type="EMBL" id="WJXW01000003">
    <property type="protein sequence ID" value="KAF9738435.1"/>
    <property type="molecule type" value="Genomic_DNA"/>
</dbReference>
<dbReference type="AlphaFoldDB" id="A0A9P6GNX5"/>
<sequence length="117" mass="13243">MVKATSAAWAMHARRLLSVVNCQIRTRRTNGSGAAAWARDARRVWTRPALSFLTVTRCRSRRRIPIFTCRIQGPWGTWWEDSKTAAGLQRAALIRQRRRAAANYTLHPKAAEIATNA</sequence>
<name>A0A9P6GNX5_9PLEO</name>
<reference evidence="1" key="1">
    <citation type="journal article" date="2020" name="Mol. Plant Microbe Interact.">
        <title>Genome Sequence of the Biocontrol Agent Coniothyrium minitans strain Conio (IMI 134523).</title>
        <authorList>
            <person name="Patel D."/>
            <person name="Shittu T.A."/>
            <person name="Baroncelli R."/>
            <person name="Muthumeenakshi S."/>
            <person name="Osborne T.H."/>
            <person name="Janganan T.K."/>
            <person name="Sreenivasaprasad S."/>
        </authorList>
    </citation>
    <scope>NUCLEOTIDE SEQUENCE</scope>
    <source>
        <strain evidence="1">Conio</strain>
    </source>
</reference>
<keyword evidence="2" id="KW-1185">Reference proteome</keyword>
<accession>A0A9P6GNX5</accession>
<organism evidence="1 2">
    <name type="scientific">Paraphaeosphaeria minitans</name>
    <dbReference type="NCBI Taxonomy" id="565426"/>
    <lineage>
        <taxon>Eukaryota</taxon>
        <taxon>Fungi</taxon>
        <taxon>Dikarya</taxon>
        <taxon>Ascomycota</taxon>
        <taxon>Pezizomycotina</taxon>
        <taxon>Dothideomycetes</taxon>
        <taxon>Pleosporomycetidae</taxon>
        <taxon>Pleosporales</taxon>
        <taxon>Massarineae</taxon>
        <taxon>Didymosphaeriaceae</taxon>
        <taxon>Paraphaeosphaeria</taxon>
    </lineage>
</organism>
<protein>
    <submittedName>
        <fullName evidence="1">Uncharacterized protein</fullName>
    </submittedName>
</protein>
<dbReference type="Proteomes" id="UP000756921">
    <property type="component" value="Unassembled WGS sequence"/>
</dbReference>
<proteinExistence type="predicted"/>
<comment type="caution">
    <text evidence="1">The sequence shown here is derived from an EMBL/GenBank/DDBJ whole genome shotgun (WGS) entry which is preliminary data.</text>
</comment>
<evidence type="ECO:0000313" key="1">
    <source>
        <dbReference type="EMBL" id="KAF9738435.1"/>
    </source>
</evidence>